<dbReference type="InterPro" id="IPR036890">
    <property type="entry name" value="HATPase_C_sf"/>
</dbReference>
<dbReference type="PANTHER" id="PTHR43065">
    <property type="entry name" value="SENSOR HISTIDINE KINASE"/>
    <property type="match status" value="1"/>
</dbReference>
<dbReference type="Pfam" id="PF02518">
    <property type="entry name" value="HATPase_c"/>
    <property type="match status" value="1"/>
</dbReference>
<dbReference type="SUPFAM" id="SSF55874">
    <property type="entry name" value="ATPase domain of HSP90 chaperone/DNA topoisomerase II/histidine kinase"/>
    <property type="match status" value="1"/>
</dbReference>
<keyword evidence="4" id="KW-0808">Transferase</keyword>
<dbReference type="InterPro" id="IPR035965">
    <property type="entry name" value="PAS-like_dom_sf"/>
</dbReference>
<dbReference type="STRING" id="1236971.JCM9152_1395"/>
<dbReference type="GO" id="GO:0030435">
    <property type="term" value="P:sporulation resulting in formation of a cellular spore"/>
    <property type="evidence" value="ECO:0007669"/>
    <property type="project" value="UniProtKB-KW"/>
</dbReference>
<reference evidence="12" key="1">
    <citation type="journal article" date="2014" name="Genome Announc.">
        <title>Draft Genome Sequences of Three Alkaliphilic Bacillus Strains, Bacillus wakoensis JCM 9140T, Bacillus akibai JCM 9157T, and Bacillus hemicellulosilyticus JCM 9152T.</title>
        <authorList>
            <person name="Yuki M."/>
            <person name="Oshima K."/>
            <person name="Suda W."/>
            <person name="Oshida Y."/>
            <person name="Kitamura K."/>
            <person name="Iida T."/>
            <person name="Hattori M."/>
            <person name="Ohkuma M."/>
        </authorList>
    </citation>
    <scope>NUCLEOTIDE SEQUENCE [LARGE SCALE GENOMIC DNA]</scope>
    <source>
        <strain evidence="12">JCM 9152</strain>
    </source>
</reference>
<keyword evidence="9" id="KW-0902">Two-component regulatory system</keyword>
<dbReference type="EC" id="2.7.13.3" evidence="2"/>
<dbReference type="SMART" id="SM00388">
    <property type="entry name" value="HisKA"/>
    <property type="match status" value="1"/>
</dbReference>
<dbReference type="Gene3D" id="3.30.450.20">
    <property type="entry name" value="PAS domain"/>
    <property type="match status" value="2"/>
</dbReference>
<keyword evidence="5" id="KW-0547">Nucleotide-binding</keyword>
<comment type="catalytic activity">
    <reaction evidence="1">
        <text>ATP + protein L-histidine = ADP + protein N-phospho-L-histidine.</text>
        <dbReference type="EC" id="2.7.13.3"/>
    </reaction>
</comment>
<dbReference type="GO" id="GO:0005524">
    <property type="term" value="F:ATP binding"/>
    <property type="evidence" value="ECO:0007669"/>
    <property type="project" value="UniProtKB-KW"/>
</dbReference>
<dbReference type="EMBL" id="BAUU01000008">
    <property type="protein sequence ID" value="GAE30004.1"/>
    <property type="molecule type" value="Genomic_DNA"/>
</dbReference>
<evidence type="ECO:0000256" key="5">
    <source>
        <dbReference type="ARBA" id="ARBA00022741"/>
    </source>
</evidence>
<dbReference type="CDD" id="cd00082">
    <property type="entry name" value="HisKA"/>
    <property type="match status" value="1"/>
</dbReference>
<keyword evidence="8" id="KW-0749">Sporulation</keyword>
<keyword evidence="10" id="KW-0472">Membrane</keyword>
<dbReference type="SUPFAM" id="SSF47384">
    <property type="entry name" value="Homodimeric domain of signal transducing histidine kinase"/>
    <property type="match status" value="1"/>
</dbReference>
<evidence type="ECO:0000259" key="11">
    <source>
        <dbReference type="PROSITE" id="PS50109"/>
    </source>
</evidence>
<dbReference type="Pfam" id="PF00512">
    <property type="entry name" value="HisKA"/>
    <property type="match status" value="1"/>
</dbReference>
<evidence type="ECO:0000256" key="6">
    <source>
        <dbReference type="ARBA" id="ARBA00022777"/>
    </source>
</evidence>
<evidence type="ECO:0000256" key="10">
    <source>
        <dbReference type="SAM" id="Phobius"/>
    </source>
</evidence>
<dbReference type="InterPro" id="IPR005467">
    <property type="entry name" value="His_kinase_dom"/>
</dbReference>
<dbReference type="NCBIfam" id="TIGR00229">
    <property type="entry name" value="sensory_box"/>
    <property type="match status" value="1"/>
</dbReference>
<evidence type="ECO:0000313" key="12">
    <source>
        <dbReference type="EMBL" id="GAE30004.1"/>
    </source>
</evidence>
<feature type="transmembrane region" description="Helical" evidence="10">
    <location>
        <begin position="116"/>
        <end position="138"/>
    </location>
</feature>
<dbReference type="Pfam" id="PF13426">
    <property type="entry name" value="PAS_9"/>
    <property type="match status" value="1"/>
</dbReference>
<dbReference type="Gene3D" id="3.30.565.10">
    <property type="entry name" value="Histidine kinase-like ATPase, C-terminal domain"/>
    <property type="match status" value="1"/>
</dbReference>
<keyword evidence="3" id="KW-0597">Phosphoprotein</keyword>
<evidence type="ECO:0000256" key="1">
    <source>
        <dbReference type="ARBA" id="ARBA00000085"/>
    </source>
</evidence>
<dbReference type="GO" id="GO:0000155">
    <property type="term" value="F:phosphorelay sensor kinase activity"/>
    <property type="evidence" value="ECO:0007669"/>
    <property type="project" value="InterPro"/>
</dbReference>
<dbReference type="InterPro" id="IPR003661">
    <property type="entry name" value="HisK_dim/P_dom"/>
</dbReference>
<dbReference type="InterPro" id="IPR036097">
    <property type="entry name" value="HisK_dim/P_sf"/>
</dbReference>
<dbReference type="InterPro" id="IPR004358">
    <property type="entry name" value="Sig_transdc_His_kin-like_C"/>
</dbReference>
<keyword evidence="6 12" id="KW-0418">Kinase</keyword>
<sequence>MYLSGTVISILLLEWMILVTVVATLKPDKKYGGPISIVFFIFISFMLFQSYMDYERLALALCSFMFFIYLPLLYFMVRWYKQKNIKLMNPLIMSLTFMMLSFLFVVLSLFFEELAISFAGALKVIAVLFLGYVVLSFFKRLEEETDTRSIDNELELLFEHSGDAIVVYRKDLSIVRSNYGFKQMFGYTDEDDLTVASLIPADLMIEYRGLLQQLDKGVPVINFQTKRKRKDLAIIDISISTSMIKRGGETLYAAILRDITEQKQAEAEVIKARKELQEAVELHNGIIFRVRREHGRFIHPLIDGKLLRMQNISTQSLIGKELIDFLPIKYTTELESYYEKAWGGKEQVFQMKFMDYTFLLSLFPKYESGQVIEIVGTCSDITTAIKTEELLRKSEKLSVVGELAAGFAHEIRNPLTTIKGFLQLIQQSSKSVNQEYMSIISNEIDRLEMITNEFMAVSKPEAIQYQKENVHELILKVNRFLKPQAILNNVELCVEQEVETPYIYADKNQMRQVFINLYKNAIEAMTDGGKIITNIRISNDGMVSIIIKDQGCGIPAHLIDKLGEPFYTLKEKGTGLGLMVTKKIIDSHYGFMDIYSMEQVGTTVTVTLPLYKEQLD</sequence>
<dbReference type="FunFam" id="1.10.287.130:FF:000040">
    <property type="entry name" value="PAS domain-containing sensor histidine kinase"/>
    <property type="match status" value="1"/>
</dbReference>
<proteinExistence type="predicted"/>
<dbReference type="InterPro" id="IPR000014">
    <property type="entry name" value="PAS"/>
</dbReference>
<gene>
    <name evidence="12" type="ORF">JCM9152_1395</name>
</gene>
<dbReference type="AlphaFoldDB" id="W4QFA1"/>
<comment type="caution">
    <text evidence="12">The sequence shown here is derived from an EMBL/GenBank/DDBJ whole genome shotgun (WGS) entry which is preliminary data.</text>
</comment>
<dbReference type="PRINTS" id="PR00344">
    <property type="entry name" value="BCTRLSENSOR"/>
</dbReference>
<keyword evidence="13" id="KW-1185">Reference proteome</keyword>
<dbReference type="Gene3D" id="1.10.287.130">
    <property type="match status" value="1"/>
</dbReference>
<organism evidence="12 13">
    <name type="scientific">Halalkalibacter hemicellulosilyticusJCM 9152</name>
    <dbReference type="NCBI Taxonomy" id="1236971"/>
    <lineage>
        <taxon>Bacteria</taxon>
        <taxon>Bacillati</taxon>
        <taxon>Bacillota</taxon>
        <taxon>Bacilli</taxon>
        <taxon>Bacillales</taxon>
        <taxon>Bacillaceae</taxon>
        <taxon>Halalkalibacter</taxon>
    </lineage>
</organism>
<evidence type="ECO:0000256" key="2">
    <source>
        <dbReference type="ARBA" id="ARBA00012438"/>
    </source>
</evidence>
<feature type="transmembrane region" description="Helical" evidence="10">
    <location>
        <begin position="6"/>
        <end position="25"/>
    </location>
</feature>
<evidence type="ECO:0000256" key="4">
    <source>
        <dbReference type="ARBA" id="ARBA00022679"/>
    </source>
</evidence>
<dbReference type="SMART" id="SM00387">
    <property type="entry name" value="HATPase_c"/>
    <property type="match status" value="1"/>
</dbReference>
<dbReference type="Proteomes" id="UP000018895">
    <property type="component" value="Unassembled WGS sequence"/>
</dbReference>
<feature type="transmembrane region" description="Helical" evidence="10">
    <location>
        <begin position="57"/>
        <end position="77"/>
    </location>
</feature>
<evidence type="ECO:0000256" key="8">
    <source>
        <dbReference type="ARBA" id="ARBA00022969"/>
    </source>
</evidence>
<feature type="transmembrane region" description="Helical" evidence="10">
    <location>
        <begin position="89"/>
        <end position="110"/>
    </location>
</feature>
<keyword evidence="10" id="KW-1133">Transmembrane helix</keyword>
<accession>W4QFA1</accession>
<dbReference type="CDD" id="cd00075">
    <property type="entry name" value="HATPase"/>
    <property type="match status" value="1"/>
</dbReference>
<protein>
    <recommendedName>
        <fullName evidence="2">histidine kinase</fullName>
        <ecNumber evidence="2">2.7.13.3</ecNumber>
    </recommendedName>
</protein>
<keyword evidence="10" id="KW-0812">Transmembrane</keyword>
<dbReference type="PANTHER" id="PTHR43065:SF34">
    <property type="entry name" value="SPORULATION KINASE A"/>
    <property type="match status" value="1"/>
</dbReference>
<dbReference type="PROSITE" id="PS50109">
    <property type="entry name" value="HIS_KIN"/>
    <property type="match status" value="1"/>
</dbReference>
<evidence type="ECO:0000256" key="3">
    <source>
        <dbReference type="ARBA" id="ARBA00022553"/>
    </source>
</evidence>
<dbReference type="SUPFAM" id="SSF55785">
    <property type="entry name" value="PYP-like sensor domain (PAS domain)"/>
    <property type="match status" value="2"/>
</dbReference>
<name>W4QFA1_9BACI</name>
<feature type="transmembrane region" description="Helical" evidence="10">
    <location>
        <begin position="32"/>
        <end position="51"/>
    </location>
</feature>
<dbReference type="InterPro" id="IPR003594">
    <property type="entry name" value="HATPase_dom"/>
</dbReference>
<feature type="domain" description="Histidine kinase" evidence="11">
    <location>
        <begin position="406"/>
        <end position="612"/>
    </location>
</feature>
<evidence type="ECO:0000256" key="9">
    <source>
        <dbReference type="ARBA" id="ARBA00023012"/>
    </source>
</evidence>
<evidence type="ECO:0000313" key="13">
    <source>
        <dbReference type="Proteomes" id="UP000018895"/>
    </source>
</evidence>
<evidence type="ECO:0000256" key="7">
    <source>
        <dbReference type="ARBA" id="ARBA00022840"/>
    </source>
</evidence>
<keyword evidence="7" id="KW-0067">ATP-binding</keyword>